<dbReference type="Gramene" id="Pp3c12_22280V3.1">
    <property type="protein sequence ID" value="Pp3c12_22280V3.1"/>
    <property type="gene ID" value="Pp3c12_22280"/>
</dbReference>
<gene>
    <name evidence="2" type="primary">LOC112289536</name>
    <name evidence="1" type="ORF">PHYPA_016591</name>
</gene>
<reference evidence="1 3" key="1">
    <citation type="journal article" date="2008" name="Science">
        <title>The Physcomitrella genome reveals evolutionary insights into the conquest of land by plants.</title>
        <authorList>
            <person name="Rensing S."/>
            <person name="Lang D."/>
            <person name="Zimmer A."/>
            <person name="Terry A."/>
            <person name="Salamov A."/>
            <person name="Shapiro H."/>
            <person name="Nishiyama T."/>
            <person name="Perroud P.-F."/>
            <person name="Lindquist E."/>
            <person name="Kamisugi Y."/>
            <person name="Tanahashi T."/>
            <person name="Sakakibara K."/>
            <person name="Fujita T."/>
            <person name="Oishi K."/>
            <person name="Shin-I T."/>
            <person name="Kuroki Y."/>
            <person name="Toyoda A."/>
            <person name="Suzuki Y."/>
            <person name="Hashimoto A."/>
            <person name="Yamaguchi K."/>
            <person name="Sugano A."/>
            <person name="Kohara Y."/>
            <person name="Fujiyama A."/>
            <person name="Anterola A."/>
            <person name="Aoki S."/>
            <person name="Ashton N."/>
            <person name="Barbazuk W.B."/>
            <person name="Barker E."/>
            <person name="Bennetzen J."/>
            <person name="Bezanilla M."/>
            <person name="Blankenship R."/>
            <person name="Cho S.H."/>
            <person name="Dutcher S."/>
            <person name="Estelle M."/>
            <person name="Fawcett J.A."/>
            <person name="Gundlach H."/>
            <person name="Hanada K."/>
            <person name="Heyl A."/>
            <person name="Hicks K.A."/>
            <person name="Hugh J."/>
            <person name="Lohr M."/>
            <person name="Mayer K."/>
            <person name="Melkozernov A."/>
            <person name="Murata T."/>
            <person name="Nelson D."/>
            <person name="Pils B."/>
            <person name="Prigge M."/>
            <person name="Reiss B."/>
            <person name="Renner T."/>
            <person name="Rombauts S."/>
            <person name="Rushton P."/>
            <person name="Sanderfoot A."/>
            <person name="Schween G."/>
            <person name="Shiu S.-H."/>
            <person name="Stueber K."/>
            <person name="Theodoulou F.L."/>
            <person name="Tu H."/>
            <person name="Van de Peer Y."/>
            <person name="Verrier P.J."/>
            <person name="Waters E."/>
            <person name="Wood A."/>
            <person name="Yang L."/>
            <person name="Cove D."/>
            <person name="Cuming A."/>
            <person name="Hasebe M."/>
            <person name="Lucas S."/>
            <person name="Mishler D.B."/>
            <person name="Reski R."/>
            <person name="Grigoriev I."/>
            <person name="Quatrano R.S."/>
            <person name="Boore J.L."/>
        </authorList>
    </citation>
    <scope>NUCLEOTIDE SEQUENCE [LARGE SCALE GENOMIC DNA]</scope>
    <source>
        <strain evidence="2 3">cv. Gransden 2004</strain>
    </source>
</reference>
<dbReference type="STRING" id="3218.A0A2K1JRP9"/>
<proteinExistence type="predicted"/>
<dbReference type="Gramene" id="Pp3c12_22280V3.2">
    <property type="protein sequence ID" value="Pp3c12_22280V3.2"/>
    <property type="gene ID" value="Pp3c12_22280"/>
</dbReference>
<dbReference type="PaxDb" id="3218-PP1S118_236V6.1"/>
<dbReference type="EnsemblPlants" id="Pp3c12_22280V3.2">
    <property type="protein sequence ID" value="Pp3c12_22280V3.2"/>
    <property type="gene ID" value="Pp3c12_22280"/>
</dbReference>
<evidence type="ECO:0000313" key="2">
    <source>
        <dbReference type="EnsemblPlants" id="Pp3c12_22280V3.1"/>
    </source>
</evidence>
<reference evidence="2" key="3">
    <citation type="submission" date="2020-12" db="UniProtKB">
        <authorList>
            <consortium name="EnsemblPlants"/>
        </authorList>
    </citation>
    <scope>IDENTIFICATION</scope>
</reference>
<sequence>MALVTMPLVGVRHSQWYLCHGHSAMVEHHQPLEHCNKPALVPAFSVISTSLSGRLHIACADRSYGFSSRTNKKDNRVFSKFSQLEDGEYSTIQLPGQLSPSRCFVGRLLEKALLVLLKSQLDDCGDLNVAVGGSNWDLLRGKVKRIEVSAKKAVYKGIVLSEVGLAASNVRAKLGKNRLFQQPFIVHANIRVREQDFNTSLTSSILSSSLNDILPRYSQAIQVQYDNGNLRFSSSDKQSGRYGELKYPITVRVDVEESGEVISIEASQSASSKMTFKVGPEVKITDFQVGSSWLLLTGEFLVTPW</sequence>
<name>A0A2K1JRP9_PHYPA</name>
<dbReference type="GeneID" id="112289536"/>
<dbReference type="RefSeq" id="XP_024390565.1">
    <property type="nucleotide sequence ID" value="XM_024534797.2"/>
</dbReference>
<accession>A0A2K1JRP9</accession>
<dbReference type="Proteomes" id="UP000006727">
    <property type="component" value="Chromosome 12"/>
</dbReference>
<dbReference type="AlphaFoldDB" id="A0A2K1JRP9"/>
<organism evidence="1">
    <name type="scientific">Physcomitrium patens</name>
    <name type="common">Spreading-leaved earth moss</name>
    <name type="synonym">Physcomitrella patens</name>
    <dbReference type="NCBI Taxonomy" id="3218"/>
    <lineage>
        <taxon>Eukaryota</taxon>
        <taxon>Viridiplantae</taxon>
        <taxon>Streptophyta</taxon>
        <taxon>Embryophyta</taxon>
        <taxon>Bryophyta</taxon>
        <taxon>Bryophytina</taxon>
        <taxon>Bryopsida</taxon>
        <taxon>Funariidae</taxon>
        <taxon>Funariales</taxon>
        <taxon>Funariaceae</taxon>
        <taxon>Physcomitrium</taxon>
    </lineage>
</organism>
<dbReference type="Pfam" id="PF11209">
    <property type="entry name" value="LmeA"/>
    <property type="match status" value="1"/>
</dbReference>
<dbReference type="KEGG" id="ppp:112289536"/>
<dbReference type="EnsemblPlants" id="Pp3c12_22280V3.1">
    <property type="protein sequence ID" value="Pp3c12_22280V3.1"/>
    <property type="gene ID" value="Pp3c12_22280"/>
</dbReference>
<keyword evidence="3" id="KW-1185">Reference proteome</keyword>
<dbReference type="OrthoDB" id="1855044at2759"/>
<evidence type="ECO:0000313" key="3">
    <source>
        <dbReference type="Proteomes" id="UP000006727"/>
    </source>
</evidence>
<protein>
    <submittedName>
        <fullName evidence="1 2">Uncharacterized protein</fullName>
    </submittedName>
</protein>
<dbReference type="OMA" id="FIVHANI"/>
<dbReference type="EMBL" id="ABEU02000012">
    <property type="protein sequence ID" value="PNR44207.1"/>
    <property type="molecule type" value="Genomic_DNA"/>
</dbReference>
<evidence type="ECO:0000313" key="1">
    <source>
        <dbReference type="EMBL" id="PNR44207.1"/>
    </source>
</evidence>
<dbReference type="InterPro" id="IPR021373">
    <property type="entry name" value="DUF2993"/>
</dbReference>
<reference evidence="1 3" key="2">
    <citation type="journal article" date="2018" name="Plant J.">
        <title>The Physcomitrella patens chromosome-scale assembly reveals moss genome structure and evolution.</title>
        <authorList>
            <person name="Lang D."/>
            <person name="Ullrich K.K."/>
            <person name="Murat F."/>
            <person name="Fuchs J."/>
            <person name="Jenkins J."/>
            <person name="Haas F.B."/>
            <person name="Piednoel M."/>
            <person name="Gundlach H."/>
            <person name="Van Bel M."/>
            <person name="Meyberg R."/>
            <person name="Vives C."/>
            <person name="Morata J."/>
            <person name="Symeonidi A."/>
            <person name="Hiss M."/>
            <person name="Muchero W."/>
            <person name="Kamisugi Y."/>
            <person name="Saleh O."/>
            <person name="Blanc G."/>
            <person name="Decker E.L."/>
            <person name="van Gessel N."/>
            <person name="Grimwood J."/>
            <person name="Hayes R.D."/>
            <person name="Graham S.W."/>
            <person name="Gunter L.E."/>
            <person name="McDaniel S.F."/>
            <person name="Hoernstein S.N.W."/>
            <person name="Larsson A."/>
            <person name="Li F.W."/>
            <person name="Perroud P.F."/>
            <person name="Phillips J."/>
            <person name="Ranjan P."/>
            <person name="Rokshar D.S."/>
            <person name="Rothfels C.J."/>
            <person name="Schneider L."/>
            <person name="Shu S."/>
            <person name="Stevenson D.W."/>
            <person name="Thummler F."/>
            <person name="Tillich M."/>
            <person name="Villarreal Aguilar J.C."/>
            <person name="Widiez T."/>
            <person name="Wong G.K."/>
            <person name="Wymore A."/>
            <person name="Zhang Y."/>
            <person name="Zimmer A.D."/>
            <person name="Quatrano R.S."/>
            <person name="Mayer K.F.X."/>
            <person name="Goodstein D."/>
            <person name="Casacuberta J.M."/>
            <person name="Vandepoele K."/>
            <person name="Reski R."/>
            <person name="Cuming A.C."/>
            <person name="Tuskan G.A."/>
            <person name="Maumus F."/>
            <person name="Salse J."/>
            <person name="Schmutz J."/>
            <person name="Rensing S.A."/>
        </authorList>
    </citation>
    <scope>NUCLEOTIDE SEQUENCE [LARGE SCALE GENOMIC DNA]</scope>
    <source>
        <strain evidence="2 3">cv. Gransden 2004</strain>
    </source>
</reference>